<protein>
    <submittedName>
        <fullName evidence="1">Uncharacterized protein</fullName>
    </submittedName>
</protein>
<dbReference type="AlphaFoldDB" id="A0A378SWN2"/>
<evidence type="ECO:0000313" key="2">
    <source>
        <dbReference type="Proteomes" id="UP000254945"/>
    </source>
</evidence>
<sequence length="118" mass="13603">MYFTWTPLPQWYTSRFHGQMGFELALGYHATVTQTDLRNELRRIIEGHNSAKTETLVVTVNAPMRSGLEFPTNALVARMLFEDDQPLDGWTPSRIKHIALHDQGEHQIKWILGSNPWA</sequence>
<evidence type="ECO:0000313" key="1">
    <source>
        <dbReference type="EMBL" id="STZ53011.1"/>
    </source>
</evidence>
<organism evidence="1 2">
    <name type="scientific">Mycolicibacterium senegalense</name>
    <dbReference type="NCBI Taxonomy" id="1796"/>
    <lineage>
        <taxon>Bacteria</taxon>
        <taxon>Bacillati</taxon>
        <taxon>Actinomycetota</taxon>
        <taxon>Actinomycetes</taxon>
        <taxon>Mycobacteriales</taxon>
        <taxon>Mycobacteriaceae</taxon>
        <taxon>Mycolicibacterium</taxon>
    </lineage>
</organism>
<reference evidence="1 2" key="1">
    <citation type="submission" date="2018-06" db="EMBL/GenBank/DDBJ databases">
        <authorList>
            <consortium name="Pathogen Informatics"/>
            <person name="Doyle S."/>
        </authorList>
    </citation>
    <scope>NUCLEOTIDE SEQUENCE [LARGE SCALE GENOMIC DNA]</scope>
    <source>
        <strain evidence="1 2">NCTC4524</strain>
    </source>
</reference>
<accession>A0A378SWN2</accession>
<proteinExistence type="predicted"/>
<gene>
    <name evidence="1" type="ORF">NCTC4524_00624</name>
</gene>
<dbReference type="EMBL" id="UGQQ01000001">
    <property type="protein sequence ID" value="STZ53011.1"/>
    <property type="molecule type" value="Genomic_DNA"/>
</dbReference>
<name>A0A378SWN2_9MYCO</name>
<dbReference type="Proteomes" id="UP000254945">
    <property type="component" value="Unassembled WGS sequence"/>
</dbReference>